<evidence type="ECO:0000313" key="5">
    <source>
        <dbReference type="EMBL" id="ANU62972.1"/>
    </source>
</evidence>
<evidence type="ECO:0000313" key="6">
    <source>
        <dbReference type="Proteomes" id="UP000186351"/>
    </source>
</evidence>
<feature type="binding site" evidence="4">
    <location>
        <position position="131"/>
    </location>
    <ligand>
        <name>a divalent metal cation</name>
        <dbReference type="ChEBI" id="CHEBI:60240"/>
        <label>2</label>
    </ligand>
</feature>
<dbReference type="PIRSF" id="PIRSF005902">
    <property type="entry name" value="DNase_TatD"/>
    <property type="match status" value="1"/>
</dbReference>
<name>A0A1B1S848_9BACT</name>
<evidence type="ECO:0000256" key="1">
    <source>
        <dbReference type="ARBA" id="ARBA00009275"/>
    </source>
</evidence>
<feature type="binding site" evidence="4">
    <location>
        <position position="8"/>
    </location>
    <ligand>
        <name>a divalent metal cation</name>
        <dbReference type="ChEBI" id="CHEBI:60240"/>
        <label>1</label>
    </ligand>
</feature>
<protein>
    <submittedName>
        <fullName evidence="5">Uncharacterized protein</fullName>
    </submittedName>
</protein>
<dbReference type="PANTHER" id="PTHR46124">
    <property type="entry name" value="D-AMINOACYL-TRNA DEACYLASE"/>
    <property type="match status" value="1"/>
</dbReference>
<dbReference type="Gene3D" id="3.20.20.140">
    <property type="entry name" value="Metal-dependent hydrolases"/>
    <property type="match status" value="1"/>
</dbReference>
<feature type="binding site" evidence="4">
    <location>
        <position position="205"/>
    </location>
    <ligand>
        <name>a divalent metal cation</name>
        <dbReference type="ChEBI" id="CHEBI:60240"/>
        <label>1</label>
    </ligand>
</feature>
<keyword evidence="2 4" id="KW-0479">Metal-binding</keyword>
<organism evidence="5 6">
    <name type="scientific">Muribaculum intestinale</name>
    <dbReference type="NCBI Taxonomy" id="1796646"/>
    <lineage>
        <taxon>Bacteria</taxon>
        <taxon>Pseudomonadati</taxon>
        <taxon>Bacteroidota</taxon>
        <taxon>Bacteroidia</taxon>
        <taxon>Bacteroidales</taxon>
        <taxon>Muribaculaceae</taxon>
        <taxon>Muribaculum</taxon>
    </lineage>
</organism>
<dbReference type="SUPFAM" id="SSF51556">
    <property type="entry name" value="Metallo-dependent hydrolases"/>
    <property type="match status" value="1"/>
</dbReference>
<feature type="binding site" evidence="4">
    <location>
        <position position="155"/>
    </location>
    <ligand>
        <name>a divalent metal cation</name>
        <dbReference type="ChEBI" id="CHEBI:60240"/>
        <label>2</label>
    </ligand>
</feature>
<evidence type="ECO:0000256" key="3">
    <source>
        <dbReference type="ARBA" id="ARBA00022801"/>
    </source>
</evidence>
<dbReference type="InterPro" id="IPR032466">
    <property type="entry name" value="Metal_Hydrolase"/>
</dbReference>
<dbReference type="GO" id="GO:0005829">
    <property type="term" value="C:cytosol"/>
    <property type="evidence" value="ECO:0007669"/>
    <property type="project" value="TreeGrafter"/>
</dbReference>
<accession>A0A1B1S848</accession>
<dbReference type="Proteomes" id="UP000186351">
    <property type="component" value="Chromosome"/>
</dbReference>
<dbReference type="CDD" id="cd01310">
    <property type="entry name" value="TatD_DNAse"/>
    <property type="match status" value="1"/>
</dbReference>
<reference evidence="6" key="1">
    <citation type="submission" date="2016-04" db="EMBL/GenBank/DDBJ databases">
        <title>Complete Genome Sequences of Twelve Strains of a Stable Defined Moderately Diverse Mouse Microbiota 2 (sDMDMm2).</title>
        <authorList>
            <person name="Uchimura Y."/>
            <person name="Wyss M."/>
            <person name="Brugiroux S."/>
            <person name="Limenitakis J.P."/>
            <person name="Stecher B."/>
            <person name="McCoy K.D."/>
            <person name="Macpherson A.J."/>
        </authorList>
    </citation>
    <scope>NUCLEOTIDE SEQUENCE [LARGE SCALE GENOMIC DNA]</scope>
    <source>
        <strain evidence="6">YL27</strain>
    </source>
</reference>
<dbReference type="AlphaFoldDB" id="A0A1B1S848"/>
<evidence type="ECO:0000256" key="2">
    <source>
        <dbReference type="ARBA" id="ARBA00022723"/>
    </source>
</evidence>
<comment type="similarity">
    <text evidence="1">Belongs to the metallo-dependent hydrolases superfamily. TatD-type hydrolase family.</text>
</comment>
<proteinExistence type="inferred from homology"/>
<feature type="binding site" evidence="4">
    <location>
        <position position="95"/>
    </location>
    <ligand>
        <name>a divalent metal cation</name>
        <dbReference type="ChEBI" id="CHEBI:60240"/>
        <label>1</label>
    </ligand>
</feature>
<sequence>MLVDTHTHIYLPEEFQDTDEVIDRAVKAGVGHMILPNVDMLTLQPMLALHERYPELTSVAVGLHPTEVDCGFENVLGHMRAILDNPPVGLCAVGEIGIDLYWDTTHRSEQREVFATQCRWAVEKDLPVIIHCREGLDDTLEVLSGLDATPRGVFHSFGGSADDVDRIRRVGDFYFGINGIVTFKNSRLRDVLTDIGIDRILLETDSPYLAPVPHRGHRNESAYVALVAHTVADSLGIDYDDVCRRTTVNAMTLFGIMGRVTDATAFKTVQVQSD</sequence>
<dbReference type="OrthoDB" id="9810005at2"/>
<dbReference type="PANTHER" id="PTHR46124:SF4">
    <property type="entry name" value="HYDROLASE TATD"/>
    <property type="match status" value="1"/>
</dbReference>
<feature type="binding site" evidence="4">
    <location>
        <position position="6"/>
    </location>
    <ligand>
        <name>a divalent metal cation</name>
        <dbReference type="ChEBI" id="CHEBI:60240"/>
        <label>1</label>
    </ligand>
</feature>
<gene>
    <name evidence="5" type="ORF">A4V02_04065</name>
</gene>
<dbReference type="FunFam" id="3.20.20.140:FF:000005">
    <property type="entry name" value="TatD family hydrolase"/>
    <property type="match status" value="1"/>
</dbReference>
<keyword evidence="6" id="KW-1185">Reference proteome</keyword>
<dbReference type="RefSeq" id="WP_068960332.1">
    <property type="nucleotide sequence ID" value="NZ_CAJTAP010000006.1"/>
</dbReference>
<dbReference type="EMBL" id="CP015402">
    <property type="protein sequence ID" value="ANU62972.1"/>
    <property type="molecule type" value="Genomic_DNA"/>
</dbReference>
<dbReference type="GO" id="GO:0004536">
    <property type="term" value="F:DNA nuclease activity"/>
    <property type="evidence" value="ECO:0007669"/>
    <property type="project" value="InterPro"/>
</dbReference>
<dbReference type="InterPro" id="IPR015991">
    <property type="entry name" value="TatD/YcfH-like"/>
</dbReference>
<dbReference type="GO" id="GO:0016788">
    <property type="term" value="F:hydrolase activity, acting on ester bonds"/>
    <property type="evidence" value="ECO:0007669"/>
    <property type="project" value="InterPro"/>
</dbReference>
<dbReference type="GeneID" id="65536021"/>
<dbReference type="NCBIfam" id="TIGR00010">
    <property type="entry name" value="YchF/TatD family DNA exonuclease"/>
    <property type="match status" value="1"/>
</dbReference>
<dbReference type="KEGG" id="pary:A4V02_04065"/>
<dbReference type="InterPro" id="IPR001130">
    <property type="entry name" value="TatD-like"/>
</dbReference>
<evidence type="ECO:0000256" key="4">
    <source>
        <dbReference type="PIRSR" id="PIRSR005902-1"/>
    </source>
</evidence>
<dbReference type="STRING" id="1796646.A4V02_04065"/>
<dbReference type="Pfam" id="PF01026">
    <property type="entry name" value="TatD_DNase"/>
    <property type="match status" value="1"/>
</dbReference>
<keyword evidence="3" id="KW-0378">Hydrolase</keyword>
<dbReference type="GO" id="GO:0046872">
    <property type="term" value="F:metal ion binding"/>
    <property type="evidence" value="ECO:0007669"/>
    <property type="project" value="UniProtKB-KW"/>
</dbReference>
<accession>A0A1Z2XKI8</accession>